<keyword evidence="6" id="KW-1185">Reference proteome</keyword>
<dbReference type="eggNOG" id="KOG1018">
    <property type="taxonomic scope" value="Eukaryota"/>
</dbReference>
<dbReference type="PaxDb" id="4113-PGSC0003DMT400059143"/>
<reference evidence="6" key="1">
    <citation type="journal article" date="2011" name="Nature">
        <title>Genome sequence and analysis of the tuber crop potato.</title>
        <authorList>
            <consortium name="The Potato Genome Sequencing Consortium"/>
        </authorList>
    </citation>
    <scope>NUCLEOTIDE SEQUENCE [LARGE SCALE GENOMIC DNA]</scope>
    <source>
        <strain evidence="6">cv. DM1-3 516 R44</strain>
    </source>
</reference>
<dbReference type="AlphaFoldDB" id="M1C3V4"/>
<dbReference type="InterPro" id="IPR016193">
    <property type="entry name" value="Cytidine_deaminase-like"/>
</dbReference>
<dbReference type="Gene3D" id="3.40.140.10">
    <property type="entry name" value="Cytidine Deaminase, domain 2"/>
    <property type="match status" value="1"/>
</dbReference>
<dbReference type="InterPro" id="IPR016192">
    <property type="entry name" value="APOBEC/CMP_deaminase_Zn-bd"/>
</dbReference>
<feature type="domain" description="CMP/dCMP-type deaminase" evidence="4">
    <location>
        <begin position="64"/>
        <end position="237"/>
    </location>
</feature>
<dbReference type="PANTHER" id="PTHR11079">
    <property type="entry name" value="CYTOSINE DEAMINASE FAMILY MEMBER"/>
    <property type="match status" value="1"/>
</dbReference>
<dbReference type="InterPro" id="IPR002125">
    <property type="entry name" value="CMP_dCMP_dom"/>
</dbReference>
<dbReference type="InParanoid" id="M1C3V4"/>
<organism evidence="5 6">
    <name type="scientific">Solanum tuberosum</name>
    <name type="common">Potato</name>
    <dbReference type="NCBI Taxonomy" id="4113"/>
    <lineage>
        <taxon>Eukaryota</taxon>
        <taxon>Viridiplantae</taxon>
        <taxon>Streptophyta</taxon>
        <taxon>Embryophyta</taxon>
        <taxon>Tracheophyta</taxon>
        <taxon>Spermatophyta</taxon>
        <taxon>Magnoliopsida</taxon>
        <taxon>eudicotyledons</taxon>
        <taxon>Gunneridae</taxon>
        <taxon>Pentapetalae</taxon>
        <taxon>asterids</taxon>
        <taxon>lamiids</taxon>
        <taxon>Solanales</taxon>
        <taxon>Solanaceae</taxon>
        <taxon>Solanoideae</taxon>
        <taxon>Solaneae</taxon>
        <taxon>Solanum</taxon>
    </lineage>
</organism>
<keyword evidence="1" id="KW-0479">Metal-binding</keyword>
<dbReference type="GO" id="GO:0002100">
    <property type="term" value="P:tRNA wobble adenosine to inosine editing"/>
    <property type="evidence" value="ECO:0000318"/>
    <property type="project" value="GO_Central"/>
</dbReference>
<sequence>MAGGRRYPVELVELFQNSEPPNLKSWLRLWTSAIDTTLEHQGESTLSKAIRYKGIRGKMASYAKETFEFMKLALEQANDALANLEVPVGLCERSTATLEPQRKKQVSIFDYAFPRFSCVFVEDGEVIASGRNRTTETRNATRHAEMEAIDFLVQQWQKNGLSPLEVSERFSKCILFVTCEPCIMCAAALSYLAFQEKASSDKWVIYGSSKHNSELASSKKGFKCTGGIMASEAVSLLRSFYEQGNPNGISLSP</sequence>
<dbReference type="Pfam" id="PF00383">
    <property type="entry name" value="dCMP_cyt_deam_1"/>
    <property type="match status" value="1"/>
</dbReference>
<dbReference type="PROSITE" id="PS51747">
    <property type="entry name" value="CYT_DCMP_DEAMINASES_2"/>
    <property type="match status" value="1"/>
</dbReference>
<protein>
    <submittedName>
        <fullName evidence="5">CMP/dCMP deaminase, zinc-binding</fullName>
    </submittedName>
</protein>
<dbReference type="STRING" id="4113.M1C3V4"/>
<evidence type="ECO:0000256" key="1">
    <source>
        <dbReference type="ARBA" id="ARBA00022723"/>
    </source>
</evidence>
<dbReference type="FunCoup" id="M1C3V4">
    <property type="interactions" value="1884"/>
</dbReference>
<reference evidence="5" key="2">
    <citation type="submission" date="2015-06" db="UniProtKB">
        <authorList>
            <consortium name="EnsemblPlants"/>
        </authorList>
    </citation>
    <scope>IDENTIFICATION</scope>
    <source>
        <strain evidence="5">DM1-3 516 R44</strain>
    </source>
</reference>
<dbReference type="Gramene" id="PGSC0003DMT400059143">
    <property type="protein sequence ID" value="PGSC0003DMT400059143"/>
    <property type="gene ID" value="PGSC0003DMG400022976"/>
</dbReference>
<dbReference type="GO" id="GO:0008270">
    <property type="term" value="F:zinc ion binding"/>
    <property type="evidence" value="ECO:0007669"/>
    <property type="project" value="InterPro"/>
</dbReference>
<proteinExistence type="predicted"/>
<dbReference type="ExpressionAtlas" id="M1C3V4">
    <property type="expression patterns" value="baseline"/>
</dbReference>
<keyword evidence="2" id="KW-0378">Hydrolase</keyword>
<name>M1C3V4_SOLTU</name>
<evidence type="ECO:0000259" key="4">
    <source>
        <dbReference type="PROSITE" id="PS51747"/>
    </source>
</evidence>
<evidence type="ECO:0000256" key="3">
    <source>
        <dbReference type="ARBA" id="ARBA00022833"/>
    </source>
</evidence>
<dbReference type="Proteomes" id="UP000011115">
    <property type="component" value="Unassembled WGS sequence"/>
</dbReference>
<evidence type="ECO:0000313" key="6">
    <source>
        <dbReference type="Proteomes" id="UP000011115"/>
    </source>
</evidence>
<keyword evidence="3" id="KW-0862">Zinc</keyword>
<dbReference type="CDD" id="cd01285">
    <property type="entry name" value="nucleoside_deaminase"/>
    <property type="match status" value="1"/>
</dbReference>
<dbReference type="HOGENOM" id="CLU_1100103_0_0_1"/>
<evidence type="ECO:0000256" key="2">
    <source>
        <dbReference type="ARBA" id="ARBA00022801"/>
    </source>
</evidence>
<dbReference type="SUPFAM" id="SSF53927">
    <property type="entry name" value="Cytidine deaminase-like"/>
    <property type="match status" value="1"/>
</dbReference>
<dbReference type="PANTHER" id="PTHR11079:SF149">
    <property type="entry name" value="TRNA-SPECIFIC ADENOSINE DEAMINASE 2"/>
    <property type="match status" value="1"/>
</dbReference>
<dbReference type="EnsemblPlants" id="PGSC0003DMT400059143">
    <property type="protein sequence ID" value="PGSC0003DMT400059143"/>
    <property type="gene ID" value="PGSC0003DMG400022976"/>
</dbReference>
<dbReference type="GO" id="GO:0052717">
    <property type="term" value="F:tRNA-specific adenosine-34 deaminase activity"/>
    <property type="evidence" value="ECO:0000318"/>
    <property type="project" value="GO_Central"/>
</dbReference>
<accession>M1C3V4</accession>
<evidence type="ECO:0000313" key="5">
    <source>
        <dbReference type="EnsemblPlants" id="PGSC0003DMT400059143"/>
    </source>
</evidence>
<dbReference type="PROSITE" id="PS00903">
    <property type="entry name" value="CYT_DCMP_DEAMINASES_1"/>
    <property type="match status" value="1"/>
</dbReference>